<dbReference type="RefSeq" id="WP_224192476.1">
    <property type="nucleotide sequence ID" value="NZ_JAIRAU010000019.1"/>
</dbReference>
<comment type="caution">
    <text evidence="2">The sequence shown here is derived from an EMBL/GenBank/DDBJ whole genome shotgun (WGS) entry which is preliminary data.</text>
</comment>
<evidence type="ECO:0000313" key="3">
    <source>
        <dbReference type="Proteomes" id="UP001139031"/>
    </source>
</evidence>
<evidence type="ECO:0000313" key="2">
    <source>
        <dbReference type="EMBL" id="MBZ5710706.1"/>
    </source>
</evidence>
<reference evidence="2" key="1">
    <citation type="submission" date="2021-08" db="EMBL/GenBank/DDBJ databases">
        <authorList>
            <person name="Stevens D.C."/>
        </authorList>
    </citation>
    <scope>NUCLEOTIDE SEQUENCE</scope>
    <source>
        <strain evidence="2">DSM 53165</strain>
    </source>
</reference>
<dbReference type="SUPFAM" id="SSF48498">
    <property type="entry name" value="Tetracyclin repressor-like, C-terminal domain"/>
    <property type="match status" value="1"/>
</dbReference>
<dbReference type="Proteomes" id="UP001139031">
    <property type="component" value="Unassembled WGS sequence"/>
</dbReference>
<gene>
    <name evidence="2" type="ORF">K7C98_15700</name>
</gene>
<sequence length="224" mass="24972">MVMNAEPSLRRAMTTGELRRGDTELWAYMLWGALLALGDRLALDDRYTQAEALAVYLEFMRRALAVKPPRSRMLSGRRAFRSIHAGENHEYQMRLHESTHRRSRPARDPCPGIPGTLKPQAGGSTAALVSVRPRPESAETSWRRGAKMNSCGHLSLPQDACYGLKAMFSARPSSLLGDRAMFTRTVQGRDEELTTPQILAEALESARKKLSVEVTIRGSTIKLH</sequence>
<dbReference type="EMBL" id="JAIRAU010000019">
    <property type="protein sequence ID" value="MBZ5710706.1"/>
    <property type="molecule type" value="Genomic_DNA"/>
</dbReference>
<accession>A0ABS7TR61</accession>
<name>A0ABS7TR61_9BACT</name>
<keyword evidence="3" id="KW-1185">Reference proteome</keyword>
<evidence type="ECO:0000256" key="1">
    <source>
        <dbReference type="SAM" id="MobiDB-lite"/>
    </source>
</evidence>
<protein>
    <submittedName>
        <fullName evidence="2">Uncharacterized protein</fullName>
    </submittedName>
</protein>
<organism evidence="2 3">
    <name type="scientific">Nannocystis pusilla</name>
    <dbReference type="NCBI Taxonomy" id="889268"/>
    <lineage>
        <taxon>Bacteria</taxon>
        <taxon>Pseudomonadati</taxon>
        <taxon>Myxococcota</taxon>
        <taxon>Polyangia</taxon>
        <taxon>Nannocystales</taxon>
        <taxon>Nannocystaceae</taxon>
        <taxon>Nannocystis</taxon>
    </lineage>
</organism>
<dbReference type="InterPro" id="IPR036271">
    <property type="entry name" value="Tet_transcr_reg_TetR-rel_C_sf"/>
</dbReference>
<feature type="region of interest" description="Disordered" evidence="1">
    <location>
        <begin position="112"/>
        <end position="144"/>
    </location>
</feature>
<proteinExistence type="predicted"/>